<organism evidence="1">
    <name type="scientific">Pantoea phage Survivor</name>
    <dbReference type="NCBI Taxonomy" id="3232176"/>
    <lineage>
        <taxon>Viruses</taxon>
        <taxon>Duplodnaviria</taxon>
        <taxon>Heunggongvirae</taxon>
        <taxon>Uroviricota</taxon>
        <taxon>Caudoviricetes</taxon>
    </lineage>
</organism>
<dbReference type="EMBL" id="PP885733">
    <property type="protein sequence ID" value="XCN28375.1"/>
    <property type="molecule type" value="Genomic_DNA"/>
</dbReference>
<sequence>MGKPMVPYGGCMQEMKLADWLVTNKPNIVNLGCLPGGEETYVKIQDVIKQTVPGTPVRAYSPERTKDGSNMFKLEYKACGLTKNELLLSDLTILVNERGQIVTLRMTNSAPTTYRFTL</sequence>
<reference evidence="1" key="1">
    <citation type="submission" date="2024-06" db="EMBL/GenBank/DDBJ databases">
        <authorList>
            <person name="Gannavaram S."/>
            <person name="Nemani S."/>
            <person name="Datta M."/>
            <person name="Picchiottino A."/>
            <person name="Mereddy A."/>
            <person name="Gannavaram N."/>
            <person name="Honeycutt C."/>
            <person name="Tran D."/>
            <person name="Choi K."/>
            <person name="Srinivasan K."/>
            <person name="Johnson A."/>
        </authorList>
    </citation>
    <scope>NUCLEOTIDE SEQUENCE</scope>
</reference>
<name>A0AAU8L0T2_9CAUD</name>
<evidence type="ECO:0000313" key="1">
    <source>
        <dbReference type="EMBL" id="XCN28375.1"/>
    </source>
</evidence>
<accession>A0AAU8L0T2</accession>
<protein>
    <submittedName>
        <fullName evidence="1">Uncharacterized protein</fullName>
    </submittedName>
</protein>
<proteinExistence type="predicted"/>